<dbReference type="PANTHER" id="PTHR20863:SF76">
    <property type="entry name" value="CARRIER DOMAIN-CONTAINING PROTEIN"/>
    <property type="match status" value="1"/>
</dbReference>
<dbReference type="HAMAP" id="MF_01217">
    <property type="entry name" value="Acyl_carrier"/>
    <property type="match status" value="1"/>
</dbReference>
<evidence type="ECO:0000313" key="11">
    <source>
        <dbReference type="EMBL" id="AWN81882.1"/>
    </source>
</evidence>
<name>A0A2Z3LCI1_9BACT</name>
<evidence type="ECO:0000256" key="1">
    <source>
        <dbReference type="ARBA" id="ARBA00022450"/>
    </source>
</evidence>
<dbReference type="OrthoDB" id="9804551at2"/>
<dbReference type="InterPro" id="IPR036736">
    <property type="entry name" value="ACP-like_sf"/>
</dbReference>
<feature type="domain" description="Carrier" evidence="10">
    <location>
        <begin position="1"/>
        <end position="79"/>
    </location>
</feature>
<dbReference type="RefSeq" id="WP_109997299.1">
    <property type="nucleotide sequence ID" value="NZ_CP029619.1"/>
</dbReference>
<gene>
    <name evidence="7 11" type="primary">acpP</name>
    <name evidence="11" type="ORF">DK880_00566</name>
</gene>
<feature type="modified residue" description="O-(pantetheine 4'-phosphoryl)serine" evidence="7">
    <location>
        <position position="39"/>
    </location>
</feature>
<keyword evidence="1 7" id="KW-0596">Phosphopantetheine</keyword>
<dbReference type="EMBL" id="CP029619">
    <property type="protein sequence ID" value="AWN81882.1"/>
    <property type="molecule type" value="Genomic_DNA"/>
</dbReference>
<evidence type="ECO:0000256" key="7">
    <source>
        <dbReference type="HAMAP-Rule" id="MF_01217"/>
    </source>
</evidence>
<dbReference type="InterPro" id="IPR006162">
    <property type="entry name" value="Ppantetheine_attach_site"/>
</dbReference>
<keyword evidence="6 7" id="KW-0275">Fatty acid biosynthesis</keyword>
<dbReference type="UniPathway" id="UPA00094"/>
<evidence type="ECO:0000256" key="4">
    <source>
        <dbReference type="ARBA" id="ARBA00022832"/>
    </source>
</evidence>
<evidence type="ECO:0000313" key="12">
    <source>
        <dbReference type="Proteomes" id="UP000245872"/>
    </source>
</evidence>
<dbReference type="PANTHER" id="PTHR20863">
    <property type="entry name" value="ACYL CARRIER PROTEIN"/>
    <property type="match status" value="1"/>
</dbReference>
<evidence type="ECO:0000256" key="9">
    <source>
        <dbReference type="RuleBase" id="RU003545"/>
    </source>
</evidence>
<dbReference type="NCBIfam" id="TIGR00517">
    <property type="entry name" value="acyl_carrier"/>
    <property type="match status" value="1"/>
</dbReference>
<evidence type="ECO:0000256" key="3">
    <source>
        <dbReference type="ARBA" id="ARBA00022553"/>
    </source>
</evidence>
<keyword evidence="4 7" id="KW-0276">Fatty acid metabolism</keyword>
<keyword evidence="2 7" id="KW-0444">Lipid biosynthesis</keyword>
<dbReference type="InterPro" id="IPR003231">
    <property type="entry name" value="ACP"/>
</dbReference>
<dbReference type="GO" id="GO:0000035">
    <property type="term" value="F:acyl binding"/>
    <property type="evidence" value="ECO:0007669"/>
    <property type="project" value="TreeGrafter"/>
</dbReference>
<comment type="PTM">
    <text evidence="9">4'-phosphopantetheine is transferred from CoA to a specific serine of apo-ACP by acpS.</text>
</comment>
<keyword evidence="7" id="KW-0963">Cytoplasm</keyword>
<dbReference type="InterPro" id="IPR009081">
    <property type="entry name" value="PP-bd_ACP"/>
</dbReference>
<dbReference type="NCBIfam" id="NF002148">
    <property type="entry name" value="PRK00982.1-2"/>
    <property type="match status" value="1"/>
</dbReference>
<dbReference type="PROSITE" id="PS00012">
    <property type="entry name" value="PHOSPHOPANTETHEINE"/>
    <property type="match status" value="1"/>
</dbReference>
<comment type="PTM">
    <text evidence="7">4'-phosphopantetheine is transferred from CoA to a specific serine of apo-ACP by AcpS. This modification is essential for activity because fatty acids are bound in thioester linkage to the sulfhydryl of the prosthetic group.</text>
</comment>
<evidence type="ECO:0000259" key="10">
    <source>
        <dbReference type="PROSITE" id="PS50075"/>
    </source>
</evidence>
<comment type="similarity">
    <text evidence="7">Belongs to the acyl carrier protein (ACP) family.</text>
</comment>
<keyword evidence="3 7" id="KW-0597">Phosphoprotein</keyword>
<dbReference type="GO" id="GO:0000036">
    <property type="term" value="F:acyl carrier activity"/>
    <property type="evidence" value="ECO:0007669"/>
    <property type="project" value="UniProtKB-UniRule"/>
</dbReference>
<dbReference type="NCBIfam" id="NF002150">
    <property type="entry name" value="PRK00982.1-4"/>
    <property type="match status" value="1"/>
</dbReference>
<dbReference type="GO" id="GO:0009245">
    <property type="term" value="P:lipid A biosynthetic process"/>
    <property type="evidence" value="ECO:0007669"/>
    <property type="project" value="TreeGrafter"/>
</dbReference>
<protein>
    <recommendedName>
        <fullName evidence="7 8">Acyl carrier protein</fullName>
        <shortName evidence="7">ACP</shortName>
    </recommendedName>
</protein>
<keyword evidence="5 7" id="KW-0443">Lipid metabolism</keyword>
<comment type="pathway">
    <text evidence="7 9">Lipid metabolism; fatty acid biosynthesis.</text>
</comment>
<dbReference type="GO" id="GO:0005829">
    <property type="term" value="C:cytosol"/>
    <property type="evidence" value="ECO:0007669"/>
    <property type="project" value="TreeGrafter"/>
</dbReference>
<comment type="function">
    <text evidence="7 9">Carrier of the growing fatty acid chain in fatty acid biosynthesis.</text>
</comment>
<organism evidence="11 12">
    <name type="scientific">Candidatus Cardinium hertigii</name>
    <dbReference type="NCBI Taxonomy" id="247481"/>
    <lineage>
        <taxon>Bacteria</taxon>
        <taxon>Pseudomonadati</taxon>
        <taxon>Bacteroidota</taxon>
        <taxon>Cytophagia</taxon>
        <taxon>Cytophagales</taxon>
        <taxon>Amoebophilaceae</taxon>
        <taxon>Candidatus Cardinium</taxon>
    </lineage>
</organism>
<proteinExistence type="inferred from homology"/>
<dbReference type="Pfam" id="PF00550">
    <property type="entry name" value="PP-binding"/>
    <property type="match status" value="1"/>
</dbReference>
<evidence type="ECO:0000256" key="8">
    <source>
        <dbReference type="NCBIfam" id="TIGR00517"/>
    </source>
</evidence>
<accession>A0A2Z3LCI1</accession>
<dbReference type="KEGG" id="cher:DK880_00566"/>
<dbReference type="AlphaFoldDB" id="A0A2Z3LCI1"/>
<comment type="subcellular location">
    <subcellularLocation>
        <location evidence="7">Cytoplasm</location>
    </subcellularLocation>
</comment>
<keyword evidence="12" id="KW-1185">Reference proteome</keyword>
<dbReference type="Gene3D" id="1.10.1200.10">
    <property type="entry name" value="ACP-like"/>
    <property type="match status" value="1"/>
</dbReference>
<reference evidence="11 12" key="1">
    <citation type="submission" date="2018-05" db="EMBL/GenBank/DDBJ databases">
        <title>Candidatus Cardinium hertigii Genome Assembly.</title>
        <authorList>
            <person name="Showmaker K.C."/>
            <person name="Walden K.O."/>
            <person name="Fields C.J."/>
            <person name="Lambert K.N."/>
            <person name="Hudson M.E."/>
        </authorList>
    </citation>
    <scope>NUCLEOTIDE SEQUENCE [LARGE SCALE GENOMIC DNA]</scope>
    <source>
        <strain evidence="12">cHgTN10</strain>
    </source>
</reference>
<dbReference type="SUPFAM" id="SSF47336">
    <property type="entry name" value="ACP-like"/>
    <property type="match status" value="1"/>
</dbReference>
<evidence type="ECO:0000256" key="2">
    <source>
        <dbReference type="ARBA" id="ARBA00022516"/>
    </source>
</evidence>
<dbReference type="PROSITE" id="PS50075">
    <property type="entry name" value="CARRIER"/>
    <property type="match status" value="1"/>
</dbReference>
<dbReference type="NCBIfam" id="NF002151">
    <property type="entry name" value="PRK00982.1-5"/>
    <property type="match status" value="1"/>
</dbReference>
<dbReference type="GO" id="GO:0016020">
    <property type="term" value="C:membrane"/>
    <property type="evidence" value="ECO:0007669"/>
    <property type="project" value="GOC"/>
</dbReference>
<evidence type="ECO:0000256" key="5">
    <source>
        <dbReference type="ARBA" id="ARBA00023098"/>
    </source>
</evidence>
<dbReference type="Proteomes" id="UP000245872">
    <property type="component" value="Chromosome"/>
</dbReference>
<sequence length="87" mass="9589">MNSEDIKAKVVAIIVDKLNVSAEEVVPTAHFANDLGADSLDQVELVMEFEKEFDLYIKDEQSTALQTVGSVVEFLERSLNDRKSGAS</sequence>
<evidence type="ECO:0000256" key="6">
    <source>
        <dbReference type="ARBA" id="ARBA00023160"/>
    </source>
</evidence>